<feature type="transmembrane region" description="Helical" evidence="6">
    <location>
        <begin position="325"/>
        <end position="345"/>
    </location>
</feature>
<dbReference type="Proteomes" id="UP000237105">
    <property type="component" value="Unassembled WGS sequence"/>
</dbReference>
<evidence type="ECO:0000313" key="7">
    <source>
        <dbReference type="EMBL" id="PON59924.1"/>
    </source>
</evidence>
<dbReference type="SUPFAM" id="SSF103473">
    <property type="entry name" value="MFS general substrate transporter"/>
    <property type="match status" value="1"/>
</dbReference>
<feature type="transmembrane region" description="Helical" evidence="6">
    <location>
        <begin position="96"/>
        <end position="116"/>
    </location>
</feature>
<evidence type="ECO:0000256" key="1">
    <source>
        <dbReference type="ARBA" id="ARBA00004141"/>
    </source>
</evidence>
<comment type="caution">
    <text evidence="7">The sequence shown here is derived from an EMBL/GenBank/DDBJ whole genome shotgun (WGS) entry which is preliminary data.</text>
</comment>
<feature type="transmembrane region" description="Helical" evidence="6">
    <location>
        <begin position="69"/>
        <end position="90"/>
    </location>
</feature>
<evidence type="ECO:0000313" key="8">
    <source>
        <dbReference type="Proteomes" id="UP000237105"/>
    </source>
</evidence>
<feature type="transmembrane region" description="Helical" evidence="6">
    <location>
        <begin position="372"/>
        <end position="392"/>
    </location>
</feature>
<dbReference type="OrthoDB" id="8904098at2759"/>
<feature type="transmembrane region" description="Helical" evidence="6">
    <location>
        <begin position="450"/>
        <end position="471"/>
    </location>
</feature>
<dbReference type="GO" id="GO:0022857">
    <property type="term" value="F:transmembrane transporter activity"/>
    <property type="evidence" value="ECO:0007669"/>
    <property type="project" value="InterPro"/>
</dbReference>
<feature type="transmembrane region" description="Helical" evidence="6">
    <location>
        <begin position="413"/>
        <end position="430"/>
    </location>
</feature>
<evidence type="ECO:0000256" key="4">
    <source>
        <dbReference type="ARBA" id="ARBA00022989"/>
    </source>
</evidence>
<comment type="subcellular location">
    <subcellularLocation>
        <location evidence="1">Membrane</location>
        <topology evidence="1">Multi-pass membrane protein</topology>
    </subcellularLocation>
</comment>
<evidence type="ECO:0000256" key="6">
    <source>
        <dbReference type="SAM" id="Phobius"/>
    </source>
</evidence>
<feature type="transmembrane region" description="Helical" evidence="6">
    <location>
        <begin position="536"/>
        <end position="556"/>
    </location>
</feature>
<dbReference type="InterPro" id="IPR036259">
    <property type="entry name" value="MFS_trans_sf"/>
</dbReference>
<reference evidence="8" key="1">
    <citation type="submission" date="2016-06" db="EMBL/GenBank/DDBJ databases">
        <title>Parallel loss of symbiosis genes in relatives of nitrogen-fixing non-legume Parasponia.</title>
        <authorList>
            <person name="Van Velzen R."/>
            <person name="Holmer R."/>
            <person name="Bu F."/>
            <person name="Rutten L."/>
            <person name="Van Zeijl A."/>
            <person name="Liu W."/>
            <person name="Santuari L."/>
            <person name="Cao Q."/>
            <person name="Sharma T."/>
            <person name="Shen D."/>
            <person name="Roswanjaya Y."/>
            <person name="Wardhani T."/>
            <person name="Kalhor M.S."/>
            <person name="Jansen J."/>
            <person name="Van den Hoogen J."/>
            <person name="Gungor B."/>
            <person name="Hartog M."/>
            <person name="Hontelez J."/>
            <person name="Verver J."/>
            <person name="Yang W.-C."/>
            <person name="Schijlen E."/>
            <person name="Repin R."/>
            <person name="Schilthuizen M."/>
            <person name="Schranz E."/>
            <person name="Heidstra R."/>
            <person name="Miyata K."/>
            <person name="Fedorova E."/>
            <person name="Kohlen W."/>
            <person name="Bisseling T."/>
            <person name="Smit S."/>
            <person name="Geurts R."/>
        </authorList>
    </citation>
    <scope>NUCLEOTIDE SEQUENCE [LARGE SCALE GENOMIC DNA]</scope>
    <source>
        <strain evidence="8">cv. WU1-14</strain>
    </source>
</reference>
<keyword evidence="5 6" id="KW-0472">Membrane</keyword>
<name>A0A2P5CFY8_PARAD</name>
<keyword evidence="3 6" id="KW-0812">Transmembrane</keyword>
<gene>
    <name evidence="7" type="primary">PanNPF7</name>
    <name evidence="7" type="ORF">PanWU01x14_156430</name>
</gene>
<evidence type="ECO:0000256" key="3">
    <source>
        <dbReference type="ARBA" id="ARBA00022692"/>
    </source>
</evidence>
<organism evidence="7 8">
    <name type="scientific">Parasponia andersonii</name>
    <name type="common">Sponia andersonii</name>
    <dbReference type="NCBI Taxonomy" id="3476"/>
    <lineage>
        <taxon>Eukaryota</taxon>
        <taxon>Viridiplantae</taxon>
        <taxon>Streptophyta</taxon>
        <taxon>Embryophyta</taxon>
        <taxon>Tracheophyta</taxon>
        <taxon>Spermatophyta</taxon>
        <taxon>Magnoliopsida</taxon>
        <taxon>eudicotyledons</taxon>
        <taxon>Gunneridae</taxon>
        <taxon>Pentapetalae</taxon>
        <taxon>rosids</taxon>
        <taxon>fabids</taxon>
        <taxon>Rosales</taxon>
        <taxon>Cannabaceae</taxon>
        <taxon>Parasponia</taxon>
    </lineage>
</organism>
<dbReference type="EMBL" id="JXTB01000135">
    <property type="protein sequence ID" value="PON59924.1"/>
    <property type="molecule type" value="Genomic_DNA"/>
</dbReference>
<dbReference type="AlphaFoldDB" id="A0A2P5CFY8"/>
<keyword evidence="8" id="KW-1185">Reference proteome</keyword>
<dbReference type="PANTHER" id="PTHR11654">
    <property type="entry name" value="OLIGOPEPTIDE TRANSPORTER-RELATED"/>
    <property type="match status" value="1"/>
</dbReference>
<dbReference type="GO" id="GO:0016020">
    <property type="term" value="C:membrane"/>
    <property type="evidence" value="ECO:0007669"/>
    <property type="project" value="UniProtKB-SubCell"/>
</dbReference>
<comment type="similarity">
    <text evidence="2">Belongs to the major facilitator superfamily. Proton-dependent oligopeptide transporter (POT/PTR) (TC 2.A.17) family.</text>
</comment>
<feature type="transmembrane region" description="Helical" evidence="6">
    <location>
        <begin position="183"/>
        <end position="204"/>
    </location>
</feature>
<keyword evidence="4 6" id="KW-1133">Transmembrane helix</keyword>
<dbReference type="Gene3D" id="1.20.1250.20">
    <property type="entry name" value="MFS general substrate transporter like domains"/>
    <property type="match status" value="1"/>
</dbReference>
<dbReference type="Pfam" id="PF00854">
    <property type="entry name" value="PTR2"/>
    <property type="match status" value="1"/>
</dbReference>
<feature type="transmembrane region" description="Helical" evidence="6">
    <location>
        <begin position="210"/>
        <end position="230"/>
    </location>
</feature>
<sequence length="583" mass="64843">MAMLNRVQVAQISESQSPKRAPGGWKSVKYILGNETFEKMAGMSLAANMVLYLRNMYNLDNVASIKMLMLWAAFGNILPLLGAFIADAWIGKFKTILYGSIASLLGMGVLTLTAAVPEMTPTHCRPGESSCEQPKAWQMAFLHLSLGLTAIGGGGIKPCNISFGADQFDTTTEKGKRQLGSFFNWYFFLFTVAIIFSLTAVVYIQTNVSWFLGFAVPTTCFVVSITLFLIGRHTYVLVKPQGSIISDLVKVVVAAFRKRNLTISNDGQTHFYDFPPQAQAKRLVRTSRLSFLDKAALITDMNELNDLGNPQNGWRLTSVQNVEHLKCILTSLPVLLTGVGCFIAMDQPATFGILQAIQMDRKVGTHFQVPPAWVKLFKMLTLSIWVLLYEKVFIPLTRKYSEKDRRLTVKQRLDIGIIFSIVSMVVSGLVEKKRRELALGNGTNSFVSPMPAWYLILPFSLAGLVEAFAGITLMEHLTTSWPEIMRTVAGGIFFLTMSISTYVNTIIIAFIKSVTGGNGNSAWLEGSDFNKNRLDYYFYTIAALGLVNFLYFQLFAKHYLSSSPLVVYDSESQNDVVEMKEIA</sequence>
<dbReference type="InterPro" id="IPR000109">
    <property type="entry name" value="POT_fam"/>
</dbReference>
<evidence type="ECO:0000256" key="5">
    <source>
        <dbReference type="ARBA" id="ARBA00023136"/>
    </source>
</evidence>
<proteinExistence type="inferred from homology"/>
<feature type="transmembrane region" description="Helical" evidence="6">
    <location>
        <begin position="492"/>
        <end position="511"/>
    </location>
</feature>
<protein>
    <submittedName>
        <fullName evidence="7">Proton-dependent oligopeptide transporter</fullName>
    </submittedName>
</protein>
<evidence type="ECO:0000256" key="2">
    <source>
        <dbReference type="ARBA" id="ARBA00005982"/>
    </source>
</evidence>
<accession>A0A2P5CFY8</accession>